<accession>A0A2S9YQA8</accession>
<dbReference type="InterPro" id="IPR029058">
    <property type="entry name" value="AB_hydrolase_fold"/>
</dbReference>
<dbReference type="PANTHER" id="PTHR37946">
    <property type="entry name" value="SLL1969 PROTEIN"/>
    <property type="match status" value="1"/>
</dbReference>
<comment type="caution">
    <text evidence="1">The sequence shown here is derived from an EMBL/GenBank/DDBJ whole genome shotgun (WGS) entry which is preliminary data.</text>
</comment>
<dbReference type="PANTHER" id="PTHR37946:SF1">
    <property type="entry name" value="SLL1969 PROTEIN"/>
    <property type="match status" value="1"/>
</dbReference>
<dbReference type="AlphaFoldDB" id="A0A2S9YQA8"/>
<proteinExistence type="predicted"/>
<reference evidence="1 2" key="1">
    <citation type="submission" date="2018-03" db="EMBL/GenBank/DDBJ databases">
        <title>Draft Genome Sequences of the Obligatory Marine Myxobacteria Enhygromyxa salina SWB007.</title>
        <authorList>
            <person name="Poehlein A."/>
            <person name="Moghaddam J.A."/>
            <person name="Harms H."/>
            <person name="Alanjari M."/>
            <person name="Koenig G.M."/>
            <person name="Daniel R."/>
            <person name="Schaeberle T.F."/>
        </authorList>
    </citation>
    <scope>NUCLEOTIDE SEQUENCE [LARGE SCALE GENOMIC DNA]</scope>
    <source>
        <strain evidence="1 2">SWB007</strain>
    </source>
</reference>
<evidence type="ECO:0000313" key="1">
    <source>
        <dbReference type="EMBL" id="PRQ07252.1"/>
    </source>
</evidence>
<evidence type="ECO:0000313" key="2">
    <source>
        <dbReference type="Proteomes" id="UP000238823"/>
    </source>
</evidence>
<name>A0A2S9YQA8_9BACT</name>
<dbReference type="SUPFAM" id="SSF53474">
    <property type="entry name" value="alpha/beta-Hydrolases"/>
    <property type="match status" value="1"/>
</dbReference>
<protein>
    <submittedName>
        <fullName evidence="1">Alpha/beta hydrolase family protein</fullName>
    </submittedName>
</protein>
<dbReference type="OrthoDB" id="275181at2"/>
<dbReference type="Gene3D" id="3.40.50.1820">
    <property type="entry name" value="alpha/beta hydrolase"/>
    <property type="match status" value="1"/>
</dbReference>
<dbReference type="RefSeq" id="WP_146157709.1">
    <property type="nucleotide sequence ID" value="NZ_PVNL01000057.1"/>
</dbReference>
<dbReference type="Proteomes" id="UP000238823">
    <property type="component" value="Unassembled WGS sequence"/>
</dbReference>
<dbReference type="GO" id="GO:0016787">
    <property type="term" value="F:hydrolase activity"/>
    <property type="evidence" value="ECO:0007669"/>
    <property type="project" value="UniProtKB-KW"/>
</dbReference>
<gene>
    <name evidence="1" type="ORF">ENSA7_29600</name>
</gene>
<keyword evidence="1" id="KW-0378">Hydrolase</keyword>
<sequence>MPRRVPVVLLHGALRSPLGMRPTARFLARHGFDARSFGYATRRQSLEGHAEQLELEIRAWLADREPCELLGLLTHSMGGLVARALLARPSLLELAPRQRLVMLAPPNQGAELAVRNHGFAPFHWLYGLAADELQPPRVAQLPPPPPSCETLILVGGTGDGHGYNPALSGDDDGVVALHETPLPGLEPEFVGGVHSTLQWRRDVLARAVEFLTHGENSPSAAQ</sequence>
<organism evidence="1 2">
    <name type="scientific">Enhygromyxa salina</name>
    <dbReference type="NCBI Taxonomy" id="215803"/>
    <lineage>
        <taxon>Bacteria</taxon>
        <taxon>Pseudomonadati</taxon>
        <taxon>Myxococcota</taxon>
        <taxon>Polyangia</taxon>
        <taxon>Nannocystales</taxon>
        <taxon>Nannocystaceae</taxon>
        <taxon>Enhygromyxa</taxon>
    </lineage>
</organism>
<dbReference type="EMBL" id="PVNL01000057">
    <property type="protein sequence ID" value="PRQ07252.1"/>
    <property type="molecule type" value="Genomic_DNA"/>
</dbReference>